<evidence type="ECO:0000259" key="10">
    <source>
        <dbReference type="PROSITE" id="PS51384"/>
    </source>
</evidence>
<accession>A0ABP8P2D5</accession>
<feature type="domain" description="2Fe-2S ferredoxin-type" evidence="9">
    <location>
        <begin position="324"/>
        <end position="415"/>
    </location>
</feature>
<dbReference type="SUPFAM" id="SSF63380">
    <property type="entry name" value="Riboflavin synthase domain-like"/>
    <property type="match status" value="1"/>
</dbReference>
<dbReference type="Pfam" id="PF00175">
    <property type="entry name" value="NAD_binding_1"/>
    <property type="match status" value="1"/>
</dbReference>
<dbReference type="CDD" id="cd00207">
    <property type="entry name" value="fer2"/>
    <property type="match status" value="1"/>
</dbReference>
<dbReference type="InterPro" id="IPR017927">
    <property type="entry name" value="FAD-bd_FR_type"/>
</dbReference>
<dbReference type="InterPro" id="IPR008333">
    <property type="entry name" value="Cbr1-like_FAD-bd_dom"/>
</dbReference>
<dbReference type="Pfam" id="PF00970">
    <property type="entry name" value="FAD_binding_6"/>
    <property type="match status" value="1"/>
</dbReference>
<dbReference type="PROSITE" id="PS51384">
    <property type="entry name" value="FAD_FR"/>
    <property type="match status" value="1"/>
</dbReference>
<dbReference type="EMBL" id="BAABGP010000003">
    <property type="protein sequence ID" value="GAA4478591.1"/>
    <property type="molecule type" value="Genomic_DNA"/>
</dbReference>
<keyword evidence="2" id="KW-0285">Flavoprotein</keyword>
<evidence type="ECO:0000313" key="11">
    <source>
        <dbReference type="EMBL" id="GAA4478591.1"/>
    </source>
</evidence>
<keyword evidence="8" id="KW-0411">Iron-sulfur</keyword>
<reference evidence="12" key="1">
    <citation type="journal article" date="2019" name="Int. J. Syst. Evol. Microbiol.">
        <title>The Global Catalogue of Microorganisms (GCM) 10K type strain sequencing project: providing services to taxonomists for standard genome sequencing and annotation.</title>
        <authorList>
            <consortium name="The Broad Institute Genomics Platform"/>
            <consortium name="The Broad Institute Genome Sequencing Center for Infectious Disease"/>
            <person name="Wu L."/>
            <person name="Ma J."/>
        </authorList>
    </citation>
    <scope>NUCLEOTIDE SEQUENCE [LARGE SCALE GENOMIC DNA]</scope>
    <source>
        <strain evidence="12">JCM 17839</strain>
    </source>
</reference>
<protein>
    <submittedName>
        <fullName evidence="11">Phenylacetate-CoA oxygenase/reductase subunit PaaK</fullName>
    </submittedName>
</protein>
<evidence type="ECO:0000256" key="2">
    <source>
        <dbReference type="ARBA" id="ARBA00022630"/>
    </source>
</evidence>
<keyword evidence="4" id="KW-0479">Metal-binding</keyword>
<dbReference type="RefSeq" id="WP_345183599.1">
    <property type="nucleotide sequence ID" value="NZ_BAABGP010000003.1"/>
</dbReference>
<gene>
    <name evidence="11" type="primary">paaK</name>
    <name evidence="11" type="ORF">GCM10023171_02890</name>
</gene>
<dbReference type="Pfam" id="PF00111">
    <property type="entry name" value="Fer2"/>
    <property type="match status" value="1"/>
</dbReference>
<comment type="cofactor">
    <cofactor evidence="1">
        <name>FAD</name>
        <dbReference type="ChEBI" id="CHEBI:57692"/>
    </cofactor>
</comment>
<dbReference type="Proteomes" id="UP001500731">
    <property type="component" value="Unassembled WGS sequence"/>
</dbReference>
<keyword evidence="12" id="KW-1185">Reference proteome</keyword>
<dbReference type="PANTHER" id="PTHR47354:SF8">
    <property type="entry name" value="1,2-PHENYLACETYL-COA EPOXIDASE, SUBUNIT E"/>
    <property type="match status" value="1"/>
</dbReference>
<evidence type="ECO:0000256" key="4">
    <source>
        <dbReference type="ARBA" id="ARBA00022723"/>
    </source>
</evidence>
<keyword evidence="3" id="KW-0001">2Fe-2S</keyword>
<evidence type="ECO:0000256" key="8">
    <source>
        <dbReference type="ARBA" id="ARBA00023014"/>
    </source>
</evidence>
<evidence type="ECO:0000259" key="9">
    <source>
        <dbReference type="PROSITE" id="PS51085"/>
    </source>
</evidence>
<feature type="domain" description="FAD-binding FR-type" evidence="10">
    <location>
        <begin position="51"/>
        <end position="161"/>
    </location>
</feature>
<evidence type="ECO:0000256" key="7">
    <source>
        <dbReference type="ARBA" id="ARBA00023004"/>
    </source>
</evidence>
<organism evidence="11 12">
    <name type="scientific">Microbacterium panaciterrae</name>
    <dbReference type="NCBI Taxonomy" id="985759"/>
    <lineage>
        <taxon>Bacteria</taxon>
        <taxon>Bacillati</taxon>
        <taxon>Actinomycetota</taxon>
        <taxon>Actinomycetes</taxon>
        <taxon>Micrococcales</taxon>
        <taxon>Microbacteriaceae</taxon>
        <taxon>Microbacterium</taxon>
    </lineage>
</organism>
<dbReference type="Gene3D" id="3.40.50.80">
    <property type="entry name" value="Nucleotide-binding domain of ferredoxin-NADP reductase (FNR) module"/>
    <property type="match status" value="1"/>
</dbReference>
<dbReference type="SUPFAM" id="SSF52343">
    <property type="entry name" value="Ferredoxin reductase-like, C-terminal NADP-linked domain"/>
    <property type="match status" value="1"/>
</dbReference>
<name>A0ABP8P2D5_9MICO</name>
<proteinExistence type="predicted"/>
<dbReference type="InterPro" id="IPR001041">
    <property type="entry name" value="2Fe-2S_ferredoxin-type"/>
</dbReference>
<dbReference type="PANTHER" id="PTHR47354">
    <property type="entry name" value="NADH OXIDOREDUCTASE HCR"/>
    <property type="match status" value="1"/>
</dbReference>
<keyword evidence="5" id="KW-0274">FAD</keyword>
<sequence>MALWHLSAPQQAQAGTEDESERIAGALLNSVVGGPSTNPGSVGVEPARRRARFHTLAVQEVRPLTHDAIEVTFAVPDELTGEFDYLAGQHVALRAEIDGREVRRSYSLCRPPALDPSTGSGSISVAIKRDHGGRFSTWAQQELRPGGMIDVMSPQGGFTSTLAALDGAHVAGIAAGSGITPLMALAATVLARSETSAFTLVYTNRSTMDVMFLDEIADLKDRYPARFAVHHVLTREQRSAPLLSGRIDEERLRGILDGLVLPGTVDEWFLCGPFDLVQLCRDTLADIGVEPAHIRYELFTTGEPGQERPDEGRPVVVREDEPVRTIEFTLDGQSGTVQSPVSANESILNAALRVRPDVPFACAGGVCGTCRARLVDGSVTMTENYALEKDELERGYVLTCQSHPTSDRVVVDYDV</sequence>
<dbReference type="SUPFAM" id="SSF54292">
    <property type="entry name" value="2Fe-2S ferredoxin-like"/>
    <property type="match status" value="1"/>
</dbReference>
<keyword evidence="6" id="KW-0560">Oxidoreductase</keyword>
<dbReference type="InterPro" id="IPR039261">
    <property type="entry name" value="FNR_nucleotide-bd"/>
</dbReference>
<dbReference type="InterPro" id="IPR006058">
    <property type="entry name" value="2Fe2S_fd_BS"/>
</dbReference>
<dbReference type="InterPro" id="IPR017938">
    <property type="entry name" value="Riboflavin_synthase-like_b-brl"/>
</dbReference>
<dbReference type="Gene3D" id="2.40.30.10">
    <property type="entry name" value="Translation factors"/>
    <property type="match status" value="1"/>
</dbReference>
<dbReference type="InterPro" id="IPR036010">
    <property type="entry name" value="2Fe-2S_ferredoxin-like_sf"/>
</dbReference>
<dbReference type="PROSITE" id="PS51085">
    <property type="entry name" value="2FE2S_FER_2"/>
    <property type="match status" value="1"/>
</dbReference>
<evidence type="ECO:0000256" key="1">
    <source>
        <dbReference type="ARBA" id="ARBA00001974"/>
    </source>
</evidence>
<dbReference type="InterPro" id="IPR011884">
    <property type="entry name" value="PaaE"/>
</dbReference>
<dbReference type="InterPro" id="IPR001433">
    <property type="entry name" value="OxRdtase_FAD/NAD-bd"/>
</dbReference>
<evidence type="ECO:0000256" key="6">
    <source>
        <dbReference type="ARBA" id="ARBA00023002"/>
    </source>
</evidence>
<evidence type="ECO:0000256" key="3">
    <source>
        <dbReference type="ARBA" id="ARBA00022714"/>
    </source>
</evidence>
<comment type="caution">
    <text evidence="11">The sequence shown here is derived from an EMBL/GenBank/DDBJ whole genome shotgun (WGS) entry which is preliminary data.</text>
</comment>
<evidence type="ECO:0000313" key="12">
    <source>
        <dbReference type="Proteomes" id="UP001500731"/>
    </source>
</evidence>
<evidence type="ECO:0000256" key="5">
    <source>
        <dbReference type="ARBA" id="ARBA00022827"/>
    </source>
</evidence>
<dbReference type="NCBIfam" id="TIGR02160">
    <property type="entry name" value="PA_CoA_Oxy5"/>
    <property type="match status" value="1"/>
</dbReference>
<dbReference type="PROSITE" id="PS00197">
    <property type="entry name" value="2FE2S_FER_1"/>
    <property type="match status" value="1"/>
</dbReference>
<dbReference type="Gene3D" id="3.10.20.30">
    <property type="match status" value="1"/>
</dbReference>
<keyword evidence="7" id="KW-0408">Iron</keyword>
<dbReference type="InterPro" id="IPR012675">
    <property type="entry name" value="Beta-grasp_dom_sf"/>
</dbReference>
<dbReference type="CDD" id="cd06214">
    <property type="entry name" value="PA_degradation_oxidoreductase_like"/>
    <property type="match status" value="1"/>
</dbReference>
<dbReference type="InterPro" id="IPR050415">
    <property type="entry name" value="MRET"/>
</dbReference>